<keyword evidence="5 21" id="KW-0768">Sushi</keyword>
<dbReference type="OrthoDB" id="406096at2759"/>
<dbReference type="PROSITE" id="PS01186">
    <property type="entry name" value="EGF_2"/>
    <property type="match status" value="1"/>
</dbReference>
<evidence type="ECO:0000256" key="6">
    <source>
        <dbReference type="ARBA" id="ARBA00022723"/>
    </source>
</evidence>
<dbReference type="InterPro" id="IPR000742">
    <property type="entry name" value="EGF"/>
</dbReference>
<evidence type="ECO:0000256" key="21">
    <source>
        <dbReference type="PROSITE-ProRule" id="PRU00302"/>
    </source>
</evidence>
<evidence type="ECO:0000256" key="13">
    <source>
        <dbReference type="ARBA" id="ARBA00023180"/>
    </source>
</evidence>
<dbReference type="PROSITE" id="PS50923">
    <property type="entry name" value="SUSHI"/>
    <property type="match status" value="2"/>
</dbReference>
<evidence type="ECO:0000256" key="2">
    <source>
        <dbReference type="ARBA" id="ARBA00007360"/>
    </source>
</evidence>
<dbReference type="GO" id="GO:0005886">
    <property type="term" value="C:plasma membrane"/>
    <property type="evidence" value="ECO:0007669"/>
    <property type="project" value="UniProtKB-SubCell"/>
</dbReference>
<evidence type="ECO:0000256" key="22">
    <source>
        <dbReference type="SAM" id="Phobius"/>
    </source>
</evidence>
<dbReference type="InterPro" id="IPR035976">
    <property type="entry name" value="Sushi/SCR/CCP_sf"/>
</dbReference>
<keyword evidence="6" id="KW-0479">Metal-binding</keyword>
<dbReference type="Pfam" id="PF00084">
    <property type="entry name" value="Sushi"/>
    <property type="match status" value="2"/>
</dbReference>
<sequence length="380" mass="42513">MNILLTASDLVERRLKRSMTRCVVYTDVLIHLWLILVSVEGWTYHWKENEKMTWNETRGWCQKEYTDIVMVHNENVTRFLEKNLPEKSSSPYFWIGMKKINDIWTWAANGQRVDNENWAPTEPNNNKADENCVELYTNTNNKGKWNDDSCEHKKHPLCQKAQCPNNCTDRQYCVEQVNNVTCVCKTGFSGPECETVVSCEPLSAPPHGGMQCSGPYGNHSLNSDCTFSCVGGYKLNGKDELKCNSSGAWNAPPPSCTGAISECFPVLLFGGGLLNCTEGHDSIRSACRVQCPPGHLLLGFVEFTCRADGTWESSFPLMCASYVHFLIALLASVVISVFCGCLFCCSNCRRSKKTVRTRPETVNPAFEAEHTPLEGPLCSA</sequence>
<dbReference type="PROSITE" id="PS50041">
    <property type="entry name" value="C_TYPE_LECTIN_2"/>
    <property type="match status" value="1"/>
</dbReference>
<dbReference type="InterPro" id="IPR016187">
    <property type="entry name" value="CTDL_fold"/>
</dbReference>
<evidence type="ECO:0000256" key="19">
    <source>
        <dbReference type="ARBA" id="ARBA00045695"/>
    </source>
</evidence>
<keyword evidence="22" id="KW-1133">Transmembrane helix</keyword>
<keyword evidence="12 20" id="KW-1015">Disulfide bond</keyword>
<dbReference type="GO" id="GO:0030246">
    <property type="term" value="F:carbohydrate binding"/>
    <property type="evidence" value="ECO:0007669"/>
    <property type="project" value="UniProtKB-KW"/>
</dbReference>
<keyword evidence="22" id="KW-0472">Membrane</keyword>
<dbReference type="PRINTS" id="PR00343">
    <property type="entry name" value="SELECTIN"/>
</dbReference>
<feature type="disulfide bond" evidence="21">
    <location>
        <begin position="229"/>
        <end position="256"/>
    </location>
</feature>
<dbReference type="SMART" id="SM00034">
    <property type="entry name" value="CLECT"/>
    <property type="match status" value="1"/>
</dbReference>
<keyword evidence="10" id="KW-0106">Calcium</keyword>
<evidence type="ECO:0000256" key="12">
    <source>
        <dbReference type="ARBA" id="ARBA00023157"/>
    </source>
</evidence>
<reference evidence="27" key="1">
    <citation type="submission" date="2025-08" db="UniProtKB">
        <authorList>
            <consortium name="RefSeq"/>
        </authorList>
    </citation>
    <scope>IDENTIFICATION</scope>
    <source>
        <strain evidence="27">Wakin</strain>
        <tissue evidence="27">Muscle</tissue>
    </source>
</reference>
<feature type="transmembrane region" description="Helical" evidence="22">
    <location>
        <begin position="322"/>
        <end position="345"/>
    </location>
</feature>
<evidence type="ECO:0000256" key="4">
    <source>
        <dbReference type="ARBA" id="ARBA00022536"/>
    </source>
</evidence>
<comment type="similarity">
    <text evidence="2">Belongs to the selectin/LECAM family.</text>
</comment>
<dbReference type="InterPro" id="IPR050350">
    <property type="entry name" value="Compl-Cell_Adhes-Reg"/>
</dbReference>
<dbReference type="SUPFAM" id="SSF57535">
    <property type="entry name" value="Complement control module/SCR domain"/>
    <property type="match status" value="2"/>
</dbReference>
<keyword evidence="7" id="KW-0732">Signal</keyword>
<dbReference type="Gene3D" id="2.10.70.10">
    <property type="entry name" value="Complement Module, domain 1"/>
    <property type="match status" value="2"/>
</dbReference>
<dbReference type="GO" id="GO:0046872">
    <property type="term" value="F:metal ion binding"/>
    <property type="evidence" value="ECO:0007669"/>
    <property type="project" value="UniProtKB-KW"/>
</dbReference>
<evidence type="ECO:0000256" key="5">
    <source>
        <dbReference type="ARBA" id="ARBA00022659"/>
    </source>
</evidence>
<comment type="caution">
    <text evidence="20">Lacks conserved residue(s) required for the propagation of feature annotation.</text>
</comment>
<comment type="subcellular location">
    <subcellularLocation>
        <location evidence="1">Cell membrane</location>
        <topology evidence="1">Single-pass type I membrane protein</topology>
    </subcellularLocation>
</comment>
<evidence type="ECO:0000256" key="10">
    <source>
        <dbReference type="ARBA" id="ARBA00022837"/>
    </source>
</evidence>
<feature type="disulfide bond" evidence="20">
    <location>
        <begin position="184"/>
        <end position="193"/>
    </location>
</feature>
<evidence type="ECO:0000259" key="24">
    <source>
        <dbReference type="PROSITE" id="PS50041"/>
    </source>
</evidence>
<evidence type="ECO:0000313" key="26">
    <source>
        <dbReference type="Proteomes" id="UP000515129"/>
    </source>
</evidence>
<keyword evidence="13" id="KW-0325">Glycoprotein</keyword>
<evidence type="ECO:0000256" key="1">
    <source>
        <dbReference type="ARBA" id="ARBA00004251"/>
    </source>
</evidence>
<dbReference type="RefSeq" id="XP_026088473.1">
    <property type="nucleotide sequence ID" value="XM_026232688.1"/>
</dbReference>
<dbReference type="GO" id="GO:0007155">
    <property type="term" value="P:cell adhesion"/>
    <property type="evidence" value="ECO:0007669"/>
    <property type="project" value="UniProtKB-KW"/>
</dbReference>
<protein>
    <recommendedName>
        <fullName evidence="15">E-selectin</fullName>
    </recommendedName>
    <alternativeName>
        <fullName evidence="16">CD62 antigen-like family member E</fullName>
    </alternativeName>
    <alternativeName>
        <fullName evidence="17">Endothelial leukocyte adhesion molecule 1</fullName>
    </alternativeName>
    <alternativeName>
        <fullName evidence="18">Leukocyte-endothelial cell adhesion molecule 2</fullName>
    </alternativeName>
</protein>
<evidence type="ECO:0000256" key="20">
    <source>
        <dbReference type="PROSITE-ProRule" id="PRU00076"/>
    </source>
</evidence>
<dbReference type="InterPro" id="IPR016186">
    <property type="entry name" value="C-type_lectin-like/link_sf"/>
</dbReference>
<dbReference type="KEGG" id="caua:113062725"/>
<comment type="subunit">
    <text evidence="14">Interacts with SELPLG/PSGL1 and PODXL2 through the sialyl Lewis X epitope. SELPLG sulfation appears not to be required for this interaction.</text>
</comment>
<dbReference type="Pfam" id="PF00059">
    <property type="entry name" value="Lectin_C"/>
    <property type="match status" value="1"/>
</dbReference>
<evidence type="ECO:0000313" key="27">
    <source>
        <dbReference type="RefSeq" id="XP_026088473.1"/>
    </source>
</evidence>
<evidence type="ECO:0000259" key="23">
    <source>
        <dbReference type="PROSITE" id="PS50026"/>
    </source>
</evidence>
<evidence type="ECO:0000256" key="18">
    <source>
        <dbReference type="ARBA" id="ARBA00043124"/>
    </source>
</evidence>
<keyword evidence="3" id="KW-1003">Cell membrane</keyword>
<dbReference type="GeneID" id="113062725"/>
<comment type="function">
    <text evidence="19">Cell-surface glycoprotein having a role in immunoadhesion. Mediates in the adhesion of blood neutrophils in cytokine-activated endothelium through interaction with SELPLG/PSGL1. May have a role in capillary morphogenesis.</text>
</comment>
<keyword evidence="11" id="KW-0130">Cell adhesion</keyword>
<keyword evidence="26" id="KW-1185">Reference proteome</keyword>
<evidence type="ECO:0000256" key="17">
    <source>
        <dbReference type="ARBA" id="ARBA00042113"/>
    </source>
</evidence>
<feature type="domain" description="EGF-like" evidence="23">
    <location>
        <begin position="159"/>
        <end position="194"/>
    </location>
</feature>
<evidence type="ECO:0000256" key="11">
    <source>
        <dbReference type="ARBA" id="ARBA00022889"/>
    </source>
</evidence>
<dbReference type="PANTHER" id="PTHR19325:SF493">
    <property type="entry name" value="E-SELECTIN"/>
    <property type="match status" value="1"/>
</dbReference>
<evidence type="ECO:0000259" key="25">
    <source>
        <dbReference type="PROSITE" id="PS50923"/>
    </source>
</evidence>
<dbReference type="Proteomes" id="UP000515129">
    <property type="component" value="Chromosome 45"/>
</dbReference>
<keyword evidence="4 20" id="KW-0245">EGF-like domain</keyword>
<evidence type="ECO:0000256" key="3">
    <source>
        <dbReference type="ARBA" id="ARBA00022475"/>
    </source>
</evidence>
<feature type="domain" description="C-type lectin" evidence="24">
    <location>
        <begin position="39"/>
        <end position="159"/>
    </location>
</feature>
<accession>A0A6P6LVI0</accession>
<gene>
    <name evidence="27" type="primary">LOC113062725</name>
</gene>
<dbReference type="PROSITE" id="PS00022">
    <property type="entry name" value="EGF_1"/>
    <property type="match status" value="1"/>
</dbReference>
<feature type="domain" description="Sushi" evidence="25">
    <location>
        <begin position="261"/>
        <end position="321"/>
    </location>
</feature>
<proteinExistence type="inferred from homology"/>
<feature type="disulfide bond" evidence="20">
    <location>
        <begin position="163"/>
        <end position="173"/>
    </location>
</feature>
<dbReference type="PROSITE" id="PS50026">
    <property type="entry name" value="EGF_3"/>
    <property type="match status" value="1"/>
</dbReference>
<dbReference type="FunFam" id="2.10.70.10:FF:000001">
    <property type="entry name" value="Selectin P"/>
    <property type="match status" value="1"/>
</dbReference>
<evidence type="ECO:0000256" key="8">
    <source>
        <dbReference type="ARBA" id="ARBA00022734"/>
    </source>
</evidence>
<dbReference type="Gene3D" id="3.10.100.10">
    <property type="entry name" value="Mannose-Binding Protein A, subunit A"/>
    <property type="match status" value="1"/>
</dbReference>
<dbReference type="InterPro" id="IPR002396">
    <property type="entry name" value="Selectin_superfamily"/>
</dbReference>
<dbReference type="PANTHER" id="PTHR19325">
    <property type="entry name" value="COMPLEMENT COMPONENT-RELATED SUSHI DOMAIN-CONTAINING"/>
    <property type="match status" value="1"/>
</dbReference>
<feature type="domain" description="Sushi" evidence="25">
    <location>
        <begin position="197"/>
        <end position="258"/>
    </location>
</feature>
<keyword evidence="9" id="KW-0677">Repeat</keyword>
<keyword evidence="22" id="KW-0812">Transmembrane</keyword>
<name>A0A6P6LVI0_CARAU</name>
<dbReference type="InterPro" id="IPR000436">
    <property type="entry name" value="Sushi_SCR_CCP_dom"/>
</dbReference>
<dbReference type="CDD" id="cd00033">
    <property type="entry name" value="CCP"/>
    <property type="match status" value="2"/>
</dbReference>
<organism evidence="26 27">
    <name type="scientific">Carassius auratus</name>
    <name type="common">Goldfish</name>
    <dbReference type="NCBI Taxonomy" id="7957"/>
    <lineage>
        <taxon>Eukaryota</taxon>
        <taxon>Metazoa</taxon>
        <taxon>Chordata</taxon>
        <taxon>Craniata</taxon>
        <taxon>Vertebrata</taxon>
        <taxon>Euteleostomi</taxon>
        <taxon>Actinopterygii</taxon>
        <taxon>Neopterygii</taxon>
        <taxon>Teleostei</taxon>
        <taxon>Ostariophysi</taxon>
        <taxon>Cypriniformes</taxon>
        <taxon>Cyprinidae</taxon>
        <taxon>Cyprininae</taxon>
        <taxon>Carassius</taxon>
    </lineage>
</organism>
<evidence type="ECO:0000256" key="14">
    <source>
        <dbReference type="ARBA" id="ARBA00038738"/>
    </source>
</evidence>
<evidence type="ECO:0000256" key="9">
    <source>
        <dbReference type="ARBA" id="ARBA00022737"/>
    </source>
</evidence>
<dbReference type="SUPFAM" id="SSF56436">
    <property type="entry name" value="C-type lectin-like"/>
    <property type="match status" value="1"/>
</dbReference>
<evidence type="ECO:0000256" key="7">
    <source>
        <dbReference type="ARBA" id="ARBA00022729"/>
    </source>
</evidence>
<keyword evidence="8" id="KW-0430">Lectin</keyword>
<evidence type="ECO:0000256" key="16">
    <source>
        <dbReference type="ARBA" id="ARBA00041401"/>
    </source>
</evidence>
<evidence type="ECO:0000256" key="15">
    <source>
        <dbReference type="ARBA" id="ARBA00040812"/>
    </source>
</evidence>
<dbReference type="InterPro" id="IPR001304">
    <property type="entry name" value="C-type_lectin-like"/>
</dbReference>
<dbReference type="AlphaFoldDB" id="A0A6P6LVI0"/>
<dbReference type="SMART" id="SM00032">
    <property type="entry name" value="CCP"/>
    <property type="match status" value="2"/>
</dbReference>